<dbReference type="EMBL" id="HG316454">
    <property type="protein sequence ID" value="CDF87934.1"/>
    <property type="molecule type" value="Genomic_DNA"/>
</dbReference>
<dbReference type="Proteomes" id="UP000019375">
    <property type="component" value="Unassembled WGS sequence"/>
</dbReference>
<protein>
    <recommendedName>
        <fullName evidence="1">Vacuolar ATPase assembly protein VMA22</fullName>
    </recommendedName>
</protein>
<dbReference type="PANTHER" id="PTHR31996:SF2">
    <property type="entry name" value="COILED-COIL DOMAIN-CONTAINING PROTEIN 115"/>
    <property type="match status" value="1"/>
</dbReference>
<reference evidence="3" key="1">
    <citation type="journal article" date="2013" name="Genome Announc.">
        <title>Genome sequence of the food spoilage yeast Zygosaccharomyces bailii CLIB 213(T).</title>
        <authorList>
            <person name="Galeote V."/>
            <person name="Bigey F."/>
            <person name="Devillers H."/>
            <person name="Neuveglise C."/>
            <person name="Dequin S."/>
        </authorList>
    </citation>
    <scope>NUCLEOTIDE SEQUENCE [LARGE SCALE GENOMIC DNA]</scope>
    <source>
        <strain evidence="3">CLIB 213 / ATCC 58445 / CBS 680 / CCRC 21525 / NBRC 1098 / NCYC 1416 / NRRL Y-2227</strain>
    </source>
</reference>
<proteinExistence type="predicted"/>
<dbReference type="GO" id="GO:1990871">
    <property type="term" value="C:Vma12-Vma22 assembly complex"/>
    <property type="evidence" value="ECO:0007669"/>
    <property type="project" value="TreeGrafter"/>
</dbReference>
<organism evidence="2 3">
    <name type="scientific">Zygosaccharomyces bailii (strain CLIB 213 / ATCC 58445 / CBS 680 / BCRC 21525 / NBRC 1098 / NCYC 1416 / NRRL Y-2227)</name>
    <dbReference type="NCBI Taxonomy" id="1333698"/>
    <lineage>
        <taxon>Eukaryota</taxon>
        <taxon>Fungi</taxon>
        <taxon>Dikarya</taxon>
        <taxon>Ascomycota</taxon>
        <taxon>Saccharomycotina</taxon>
        <taxon>Saccharomycetes</taxon>
        <taxon>Saccharomycetales</taxon>
        <taxon>Saccharomycetaceae</taxon>
        <taxon>Zygosaccharomyces</taxon>
    </lineage>
</organism>
<dbReference type="GO" id="GO:0051082">
    <property type="term" value="F:unfolded protein binding"/>
    <property type="evidence" value="ECO:0007669"/>
    <property type="project" value="TreeGrafter"/>
</dbReference>
<sequence length="157" mass="18212">MLEEEDLLELLKLLSLYDLLLEQLQKSLSEGFSLLGRANYHNKDSLRGRYGRDYWDESYEGQLMVKSGKELMISRRMGQGGTQETPKEEKSLRRRCEKPISIENTPKPRDPIYMFGGVLSTPTSLRQSQSHFKSSIPLMTELLNCRRRIEKLITTRG</sequence>
<name>A0A8J2T449_ZYGB2</name>
<dbReference type="InterPro" id="IPR040357">
    <property type="entry name" value="Vma22/CCDC115"/>
</dbReference>
<dbReference type="PANTHER" id="PTHR31996">
    <property type="entry name" value="COILED-COIL DOMAIN-CONTAINING PROTEIN 115"/>
    <property type="match status" value="1"/>
</dbReference>
<dbReference type="OrthoDB" id="4044452at2759"/>
<dbReference type="Pfam" id="PF21730">
    <property type="entry name" value="Vma22_CCDC115"/>
    <property type="match status" value="1"/>
</dbReference>
<dbReference type="AlphaFoldDB" id="A0A8J2T449"/>
<accession>A0A8J2T449</accession>
<dbReference type="GO" id="GO:0070072">
    <property type="term" value="P:vacuolar proton-transporting V-type ATPase complex assembly"/>
    <property type="evidence" value="ECO:0007669"/>
    <property type="project" value="InterPro"/>
</dbReference>
<gene>
    <name evidence="2" type="ORF">BN860_17788g</name>
</gene>
<evidence type="ECO:0000313" key="2">
    <source>
        <dbReference type="EMBL" id="CDF87934.1"/>
    </source>
</evidence>
<evidence type="ECO:0000256" key="1">
    <source>
        <dbReference type="ARBA" id="ARBA00093634"/>
    </source>
</evidence>
<keyword evidence="3" id="KW-1185">Reference proteome</keyword>
<evidence type="ECO:0000313" key="3">
    <source>
        <dbReference type="Proteomes" id="UP000019375"/>
    </source>
</evidence>